<keyword evidence="2" id="KW-1185">Reference proteome</keyword>
<proteinExistence type="predicted"/>
<accession>A0ACA9KLF9</accession>
<reference evidence="1" key="1">
    <citation type="submission" date="2021-06" db="EMBL/GenBank/DDBJ databases">
        <authorList>
            <person name="Kallberg Y."/>
            <person name="Tangrot J."/>
            <person name="Rosling A."/>
        </authorList>
    </citation>
    <scope>NUCLEOTIDE SEQUENCE</scope>
    <source>
        <strain evidence="1">MA461A</strain>
    </source>
</reference>
<evidence type="ECO:0000313" key="2">
    <source>
        <dbReference type="Proteomes" id="UP000789920"/>
    </source>
</evidence>
<evidence type="ECO:0000313" key="1">
    <source>
        <dbReference type="EMBL" id="CAG8480291.1"/>
    </source>
</evidence>
<gene>
    <name evidence="1" type="ORF">RPERSI_LOCUS953</name>
</gene>
<comment type="caution">
    <text evidence="1">The sequence shown here is derived from an EMBL/GenBank/DDBJ whole genome shotgun (WGS) entry which is preliminary data.</text>
</comment>
<dbReference type="Proteomes" id="UP000789920">
    <property type="component" value="Unassembled WGS sequence"/>
</dbReference>
<protein>
    <submittedName>
        <fullName evidence="1">12101_t:CDS:1</fullName>
    </submittedName>
</protein>
<dbReference type="EMBL" id="CAJVQC010000776">
    <property type="protein sequence ID" value="CAG8480291.1"/>
    <property type="molecule type" value="Genomic_DNA"/>
</dbReference>
<name>A0ACA9KLF9_9GLOM</name>
<sequence>MSQPYKKAQPKKTTEFEKKFNLLKELAELFCRVETFAIPVEKDRYHF</sequence>
<organism evidence="1 2">
    <name type="scientific">Racocetra persica</name>
    <dbReference type="NCBI Taxonomy" id="160502"/>
    <lineage>
        <taxon>Eukaryota</taxon>
        <taxon>Fungi</taxon>
        <taxon>Fungi incertae sedis</taxon>
        <taxon>Mucoromycota</taxon>
        <taxon>Glomeromycotina</taxon>
        <taxon>Glomeromycetes</taxon>
        <taxon>Diversisporales</taxon>
        <taxon>Gigasporaceae</taxon>
        <taxon>Racocetra</taxon>
    </lineage>
</organism>